<keyword evidence="2" id="KW-1185">Reference proteome</keyword>
<dbReference type="EMBL" id="WIXP02000002">
    <property type="protein sequence ID" value="KAF6214957.1"/>
    <property type="molecule type" value="Genomic_DNA"/>
</dbReference>
<dbReference type="Proteomes" id="UP000466442">
    <property type="component" value="Unassembled WGS sequence"/>
</dbReference>
<evidence type="ECO:0000313" key="1">
    <source>
        <dbReference type="EMBL" id="KAF6214957.1"/>
    </source>
</evidence>
<evidence type="ECO:0000313" key="2">
    <source>
        <dbReference type="Proteomes" id="UP000466442"/>
    </source>
</evidence>
<reference evidence="1" key="1">
    <citation type="journal article" date="2021" name="Mol. Ecol. Resour.">
        <title>Apolygus lucorum genome provides insights into omnivorousness and mesophyll feeding.</title>
        <authorList>
            <person name="Liu Y."/>
            <person name="Liu H."/>
            <person name="Wang H."/>
            <person name="Huang T."/>
            <person name="Liu B."/>
            <person name="Yang B."/>
            <person name="Yin L."/>
            <person name="Li B."/>
            <person name="Zhang Y."/>
            <person name="Zhang S."/>
            <person name="Jiang F."/>
            <person name="Zhang X."/>
            <person name="Ren Y."/>
            <person name="Wang B."/>
            <person name="Wang S."/>
            <person name="Lu Y."/>
            <person name="Wu K."/>
            <person name="Fan W."/>
            <person name="Wang G."/>
        </authorList>
    </citation>
    <scope>NUCLEOTIDE SEQUENCE</scope>
    <source>
        <strain evidence="1">12Hb</strain>
    </source>
</reference>
<proteinExistence type="predicted"/>
<name>A0A6A4K442_APOLU</name>
<comment type="caution">
    <text evidence="1">The sequence shown here is derived from an EMBL/GenBank/DDBJ whole genome shotgun (WGS) entry which is preliminary data.</text>
</comment>
<gene>
    <name evidence="1" type="ORF">GE061_009702</name>
</gene>
<sequence length="237" mass="27103">MILGLVVSVLMLVEVGIATTGTEILDAMLEYYLQEANDYIKSNNLGTYYLPDGSVDLPDHVSNPRIYDLSSWRRKAVLVEYDDKGDMIVTLIVMMDTLVFQADIHNVLSGHLRMHLTGNYFHIALGLNFNDTGCSAWVSNVDVGFPGMYVDVWGLTQLGDDKAKDKVRDSYNSHHHDWENTLKEKIRPYLDEFLKKNPVCQQFFTIQQTGLLDESIAQKYFNFDPFPTLNNTLFSFR</sequence>
<organism evidence="1 2">
    <name type="scientific">Apolygus lucorum</name>
    <name type="common">Small green plant bug</name>
    <name type="synonym">Lygocoris lucorum</name>
    <dbReference type="NCBI Taxonomy" id="248454"/>
    <lineage>
        <taxon>Eukaryota</taxon>
        <taxon>Metazoa</taxon>
        <taxon>Ecdysozoa</taxon>
        <taxon>Arthropoda</taxon>
        <taxon>Hexapoda</taxon>
        <taxon>Insecta</taxon>
        <taxon>Pterygota</taxon>
        <taxon>Neoptera</taxon>
        <taxon>Paraneoptera</taxon>
        <taxon>Hemiptera</taxon>
        <taxon>Heteroptera</taxon>
        <taxon>Panheteroptera</taxon>
        <taxon>Cimicomorpha</taxon>
        <taxon>Miridae</taxon>
        <taxon>Mirini</taxon>
        <taxon>Apolygus</taxon>
    </lineage>
</organism>
<accession>A0A6A4K442</accession>
<dbReference type="AlphaFoldDB" id="A0A6A4K442"/>
<protein>
    <submittedName>
        <fullName evidence="1">Uncharacterized protein</fullName>
    </submittedName>
</protein>